<evidence type="ECO:0000256" key="6">
    <source>
        <dbReference type="ARBA" id="ARBA00022741"/>
    </source>
</evidence>
<evidence type="ECO:0000256" key="17">
    <source>
        <dbReference type="SAM" id="Phobius"/>
    </source>
</evidence>
<feature type="region of interest" description="Disordered" evidence="16">
    <location>
        <begin position="193"/>
        <end position="258"/>
    </location>
</feature>
<dbReference type="SUPFAM" id="SSF52540">
    <property type="entry name" value="P-loop containing nucleoside triphosphate hydrolases"/>
    <property type="match status" value="1"/>
</dbReference>
<keyword evidence="7" id="KW-0159">Chromosome partition</keyword>
<dbReference type="InterPro" id="IPR018541">
    <property type="entry name" value="Ftsk_gamma"/>
</dbReference>
<evidence type="ECO:0000256" key="14">
    <source>
        <dbReference type="ARBA" id="ARBA00025923"/>
    </source>
</evidence>
<keyword evidence="10" id="KW-0238">DNA-binding</keyword>
<evidence type="ECO:0000256" key="13">
    <source>
        <dbReference type="ARBA" id="ARBA00024986"/>
    </source>
</evidence>
<dbReference type="InterPro" id="IPR036388">
    <property type="entry name" value="WH-like_DNA-bd_sf"/>
</dbReference>
<dbReference type="InterPro" id="IPR003593">
    <property type="entry name" value="AAA+_ATPase"/>
</dbReference>
<feature type="domain" description="FtsK" evidence="18">
    <location>
        <begin position="418"/>
        <end position="617"/>
    </location>
</feature>
<feature type="binding site" evidence="15">
    <location>
        <begin position="435"/>
        <end position="442"/>
    </location>
    <ligand>
        <name>ATP</name>
        <dbReference type="ChEBI" id="CHEBI:30616"/>
    </ligand>
</feature>
<evidence type="ECO:0000256" key="4">
    <source>
        <dbReference type="ARBA" id="ARBA00022618"/>
    </source>
</evidence>
<evidence type="ECO:0000256" key="1">
    <source>
        <dbReference type="ARBA" id="ARBA00004651"/>
    </source>
</evidence>
<dbReference type="AlphaFoldDB" id="A0A0D8FYH9"/>
<evidence type="ECO:0000313" key="19">
    <source>
        <dbReference type="EMBL" id="KJE77412.1"/>
    </source>
</evidence>
<dbReference type="Proteomes" id="UP000032336">
    <property type="component" value="Unassembled WGS sequence"/>
</dbReference>
<dbReference type="Gene3D" id="1.10.10.10">
    <property type="entry name" value="Winged helix-like DNA-binding domain superfamily/Winged helix DNA-binding domain"/>
    <property type="match status" value="1"/>
</dbReference>
<feature type="transmembrane region" description="Helical" evidence="17">
    <location>
        <begin position="74"/>
        <end position="94"/>
    </location>
</feature>
<comment type="similarity">
    <text evidence="2">Belongs to the FtsK/SpoIIIE/SftA family.</text>
</comment>
<dbReference type="InterPro" id="IPR025199">
    <property type="entry name" value="FtsK_4TM"/>
</dbReference>
<dbReference type="Pfam" id="PF17854">
    <property type="entry name" value="FtsK_alpha"/>
    <property type="match status" value="1"/>
</dbReference>
<keyword evidence="4" id="KW-0132">Cell division</keyword>
<dbReference type="InterPro" id="IPR027417">
    <property type="entry name" value="P-loop_NTPase"/>
</dbReference>
<evidence type="ECO:0000256" key="8">
    <source>
        <dbReference type="ARBA" id="ARBA00022840"/>
    </source>
</evidence>
<dbReference type="InterPro" id="IPR050206">
    <property type="entry name" value="FtsK/SpoIIIE/SftA"/>
</dbReference>
<dbReference type="OrthoDB" id="9807790at2"/>
<dbReference type="PANTHER" id="PTHR22683">
    <property type="entry name" value="SPORULATION PROTEIN RELATED"/>
    <property type="match status" value="1"/>
</dbReference>
<evidence type="ECO:0000256" key="15">
    <source>
        <dbReference type="PROSITE-ProRule" id="PRU00289"/>
    </source>
</evidence>
<dbReference type="GeneID" id="78372134"/>
<dbReference type="PROSITE" id="PS50901">
    <property type="entry name" value="FTSK"/>
    <property type="match status" value="1"/>
</dbReference>
<dbReference type="SMART" id="SM00843">
    <property type="entry name" value="Ftsk_gamma"/>
    <property type="match status" value="1"/>
</dbReference>
<dbReference type="Pfam" id="PF01580">
    <property type="entry name" value="FtsK_SpoIIIE"/>
    <property type="match status" value="1"/>
</dbReference>
<dbReference type="RefSeq" id="WP_052565514.1">
    <property type="nucleotide sequence ID" value="NZ_JQKF01000004.1"/>
</dbReference>
<dbReference type="STRING" id="1121877.FEAC_08460"/>
<dbReference type="PANTHER" id="PTHR22683:SF41">
    <property type="entry name" value="DNA TRANSLOCASE FTSK"/>
    <property type="match status" value="1"/>
</dbReference>
<feature type="transmembrane region" description="Helical" evidence="17">
    <location>
        <begin position="106"/>
        <end position="132"/>
    </location>
</feature>
<accession>A0A0D8FYH9</accession>
<dbReference type="SUPFAM" id="SSF46785">
    <property type="entry name" value="Winged helix' DNA-binding domain"/>
    <property type="match status" value="1"/>
</dbReference>
<reference evidence="19 20" key="1">
    <citation type="submission" date="2015-01" db="EMBL/GenBank/DDBJ databases">
        <title>Draft genome of the acidophilic iron oxidizer Ferrimicrobium acidiphilum strain T23.</title>
        <authorList>
            <person name="Poehlein A."/>
            <person name="Eisen S."/>
            <person name="Schloemann M."/>
            <person name="Johnson B.D."/>
            <person name="Daniel R."/>
            <person name="Muehling M."/>
        </authorList>
    </citation>
    <scope>NUCLEOTIDE SEQUENCE [LARGE SCALE GENOMIC DNA]</scope>
    <source>
        <strain evidence="19 20">T23</strain>
    </source>
</reference>
<evidence type="ECO:0000256" key="11">
    <source>
        <dbReference type="ARBA" id="ARBA00023136"/>
    </source>
</evidence>
<comment type="function">
    <text evidence="13">Essential cell division protein that coordinates cell division and chromosome segregation. The N-terminus is involved in assembly of the cell-division machinery. The C-terminus functions as a DNA motor that moves dsDNA in an ATP-dependent manner towards the dif recombination site, which is located within the replication terminus region. Required for activation of the Xer recombinase, allowing activation of chromosome unlinking by recombination.</text>
</comment>
<evidence type="ECO:0000256" key="9">
    <source>
        <dbReference type="ARBA" id="ARBA00022989"/>
    </source>
</evidence>
<keyword evidence="11 17" id="KW-0472">Membrane</keyword>
<keyword evidence="6 15" id="KW-0547">Nucleotide-binding</keyword>
<dbReference type="Gene3D" id="3.40.50.300">
    <property type="entry name" value="P-loop containing nucleotide triphosphate hydrolases"/>
    <property type="match status" value="1"/>
</dbReference>
<comment type="subunit">
    <text evidence="14">Homohexamer. Forms a ring that surrounds DNA.</text>
</comment>
<dbReference type="PATRIC" id="fig|1121877.4.peg.901"/>
<feature type="region of interest" description="Disordered" evidence="16">
    <location>
        <begin position="1"/>
        <end position="33"/>
    </location>
</feature>
<dbReference type="GO" id="GO:0003677">
    <property type="term" value="F:DNA binding"/>
    <property type="evidence" value="ECO:0007669"/>
    <property type="project" value="UniProtKB-KW"/>
</dbReference>
<dbReference type="Gene3D" id="3.30.980.40">
    <property type="match status" value="1"/>
</dbReference>
<dbReference type="GO" id="GO:0051301">
    <property type="term" value="P:cell division"/>
    <property type="evidence" value="ECO:0007669"/>
    <property type="project" value="UniProtKB-KW"/>
</dbReference>
<dbReference type="SMART" id="SM00382">
    <property type="entry name" value="AAA"/>
    <property type="match status" value="1"/>
</dbReference>
<comment type="subcellular location">
    <subcellularLocation>
        <location evidence="1">Cell membrane</location>
        <topology evidence="1">Multi-pass membrane protein</topology>
    </subcellularLocation>
</comment>
<evidence type="ECO:0000256" key="16">
    <source>
        <dbReference type="SAM" id="MobiDB-lite"/>
    </source>
</evidence>
<protein>
    <submittedName>
        <fullName evidence="19">DNA translocase SpoIIIE</fullName>
    </submittedName>
</protein>
<comment type="caution">
    <text evidence="19">The sequence shown here is derived from an EMBL/GenBank/DDBJ whole genome shotgun (WGS) entry which is preliminary data.</text>
</comment>
<keyword evidence="9 17" id="KW-1133">Transmembrane helix</keyword>
<dbReference type="InterPro" id="IPR041027">
    <property type="entry name" value="FtsK_alpha"/>
</dbReference>
<name>A0A0D8FYH9_9ACTN</name>
<evidence type="ECO:0000259" key="18">
    <source>
        <dbReference type="PROSITE" id="PS50901"/>
    </source>
</evidence>
<keyword evidence="12" id="KW-0131">Cell cycle</keyword>
<dbReference type="EMBL" id="JXUW01000005">
    <property type="protein sequence ID" value="KJE77412.1"/>
    <property type="molecule type" value="Genomic_DNA"/>
</dbReference>
<keyword evidence="20" id="KW-1185">Reference proteome</keyword>
<evidence type="ECO:0000256" key="5">
    <source>
        <dbReference type="ARBA" id="ARBA00022692"/>
    </source>
</evidence>
<dbReference type="InterPro" id="IPR036390">
    <property type="entry name" value="WH_DNA-bd_sf"/>
</dbReference>
<evidence type="ECO:0000256" key="2">
    <source>
        <dbReference type="ARBA" id="ARBA00006474"/>
    </source>
</evidence>
<sequence length="762" mass="81593">MATSSRGRSNTAKKPSSTKGRPTRSRPSSTTQVHWSREATGLVWAVGALLLGIVAYSGLFGGLGRVLLGLGHDLLGVLAWVVYVVAAVIGFAVVMKYRRLPRFSLLFAGIVVIAIASIDAAVELGATHNLVLPGSRYGGVVGDIVGFAATRLAGSIGGTIVLALIAIVCVLGLAGLKPRESMDWIVTRLGATRERDTSETRAPRAKRSSLSQHDEPKRTRGGRGAKGVGDAPPDQEPVDTPEVVGERVPPSSITPEPIPIEEPMLVDALASQPALHQVREDGPWRLPSQSLLKRGSRAKIDRGDLERRGRVLESALGSHGVAVKVANMTIGPTVTRYELELAEGVKVARVLALQRDIAYAMAATDVRILAPIPGKSAIGVEVPNRVREVVTLGDVLASPQMERATKVLDVPLGRDISGTAAVFDIAAMPHVLVAGSTGSGKSSLINSLLTSLLVRNTPRELRLILVDPKRVELSQYNALPHLLTSVVVDPKKAAHALNWAVEEMERRYDILAHWGVRDIVGYRELIALSAGADDPDEGPPEELPYILVVIDELNDLMMAAPRDVEDSICRIAQKARAVGVHLVIATQRPSVDVITGVIKTNVPSRIAFAVASQTDSRVILDQLGAEKLVGKGDLLMVTATSSQPRRLQAPWVSEHEVAAVVGHWRRQGAPTYLDELDKVEDTGRPKSDLAAEVDPLFSTAARLIVETGAGSTSMLQRRLKVGFARAGRLMDLLEDRGIVGPADGSKQRQVLVTVEELEELDI</sequence>
<keyword evidence="3" id="KW-1003">Cell membrane</keyword>
<dbReference type="CDD" id="cd01127">
    <property type="entry name" value="TrwB_TraG_TraD_VirD4"/>
    <property type="match status" value="1"/>
</dbReference>
<dbReference type="InterPro" id="IPR002543">
    <property type="entry name" value="FtsK_dom"/>
</dbReference>
<evidence type="ECO:0000313" key="20">
    <source>
        <dbReference type="Proteomes" id="UP000032336"/>
    </source>
</evidence>
<proteinExistence type="inferred from homology"/>
<feature type="compositionally biased region" description="Basic and acidic residues" evidence="16">
    <location>
        <begin position="193"/>
        <end position="202"/>
    </location>
</feature>
<keyword evidence="5 17" id="KW-0812">Transmembrane</keyword>
<evidence type="ECO:0000256" key="7">
    <source>
        <dbReference type="ARBA" id="ARBA00022829"/>
    </source>
</evidence>
<dbReference type="Pfam" id="PF13491">
    <property type="entry name" value="FtsK_4TM"/>
    <property type="match status" value="1"/>
</dbReference>
<dbReference type="GO" id="GO:0007059">
    <property type="term" value="P:chromosome segregation"/>
    <property type="evidence" value="ECO:0007669"/>
    <property type="project" value="UniProtKB-KW"/>
</dbReference>
<keyword evidence="8 15" id="KW-0067">ATP-binding</keyword>
<dbReference type="eggNOG" id="COG1674">
    <property type="taxonomic scope" value="Bacteria"/>
</dbReference>
<feature type="transmembrane region" description="Helical" evidence="17">
    <location>
        <begin position="42"/>
        <end position="68"/>
    </location>
</feature>
<feature type="transmembrane region" description="Helical" evidence="17">
    <location>
        <begin position="152"/>
        <end position="176"/>
    </location>
</feature>
<evidence type="ECO:0000256" key="10">
    <source>
        <dbReference type="ARBA" id="ARBA00023125"/>
    </source>
</evidence>
<dbReference type="GO" id="GO:0005524">
    <property type="term" value="F:ATP binding"/>
    <property type="evidence" value="ECO:0007669"/>
    <property type="project" value="UniProtKB-UniRule"/>
</dbReference>
<organism evidence="19 20">
    <name type="scientific">Ferrimicrobium acidiphilum DSM 19497</name>
    <dbReference type="NCBI Taxonomy" id="1121877"/>
    <lineage>
        <taxon>Bacteria</taxon>
        <taxon>Bacillati</taxon>
        <taxon>Actinomycetota</taxon>
        <taxon>Acidimicrobiia</taxon>
        <taxon>Acidimicrobiales</taxon>
        <taxon>Acidimicrobiaceae</taxon>
        <taxon>Ferrimicrobium</taxon>
    </lineage>
</organism>
<evidence type="ECO:0000256" key="12">
    <source>
        <dbReference type="ARBA" id="ARBA00023306"/>
    </source>
</evidence>
<dbReference type="Pfam" id="PF09397">
    <property type="entry name" value="FtsK_gamma"/>
    <property type="match status" value="1"/>
</dbReference>
<evidence type="ECO:0000256" key="3">
    <source>
        <dbReference type="ARBA" id="ARBA00022475"/>
    </source>
</evidence>
<dbReference type="GO" id="GO:0005886">
    <property type="term" value="C:plasma membrane"/>
    <property type="evidence" value="ECO:0007669"/>
    <property type="project" value="UniProtKB-SubCell"/>
</dbReference>
<gene>
    <name evidence="19" type="primary">spoIIIE</name>
    <name evidence="19" type="ORF">FEAC_08460</name>
</gene>